<evidence type="ECO:0000256" key="1">
    <source>
        <dbReference type="SAM" id="MobiDB-lite"/>
    </source>
</evidence>
<accession>A0AAV9II23</accession>
<feature type="compositionally biased region" description="Basic and acidic residues" evidence="1">
    <location>
        <begin position="85"/>
        <end position="96"/>
    </location>
</feature>
<sequence>MTNPVAWKALYRRYVSLIYRSQLFPPQVRAHAIYFTRHAFRYGVPIDSSTTNSCPVRYSTEEALTRGQRTLDLVLQLAVDRKERMNHDDTCSKDSGLEEENSPNPLGLESVYRDVEDSSTSILEQLEGDELIRALFKRLKESHPEEKTLVPSFILFFFFSEESFYFYGQVYIYIE</sequence>
<evidence type="ECO:0000313" key="3">
    <source>
        <dbReference type="Proteomes" id="UP001300502"/>
    </source>
</evidence>
<gene>
    <name evidence="2" type="ORF">GAYE_SCF31G4900</name>
</gene>
<evidence type="ECO:0000313" key="2">
    <source>
        <dbReference type="EMBL" id="KAK4526979.1"/>
    </source>
</evidence>
<protein>
    <submittedName>
        <fullName evidence="2">Uncharacterized protein</fullName>
    </submittedName>
</protein>
<feature type="region of interest" description="Disordered" evidence="1">
    <location>
        <begin position="85"/>
        <end position="109"/>
    </location>
</feature>
<comment type="caution">
    <text evidence="2">The sequence shown here is derived from an EMBL/GenBank/DDBJ whole genome shotgun (WGS) entry which is preliminary data.</text>
</comment>
<dbReference type="Proteomes" id="UP001300502">
    <property type="component" value="Unassembled WGS sequence"/>
</dbReference>
<name>A0AAV9II23_9RHOD</name>
<organism evidence="2 3">
    <name type="scientific">Galdieria yellowstonensis</name>
    <dbReference type="NCBI Taxonomy" id="3028027"/>
    <lineage>
        <taxon>Eukaryota</taxon>
        <taxon>Rhodophyta</taxon>
        <taxon>Bangiophyceae</taxon>
        <taxon>Galdieriales</taxon>
        <taxon>Galdieriaceae</taxon>
        <taxon>Galdieria</taxon>
    </lineage>
</organism>
<proteinExistence type="predicted"/>
<reference evidence="2 3" key="1">
    <citation type="submission" date="2022-07" db="EMBL/GenBank/DDBJ databases">
        <title>Genome-wide signatures of adaptation to extreme environments.</title>
        <authorList>
            <person name="Cho C.H."/>
            <person name="Yoon H.S."/>
        </authorList>
    </citation>
    <scope>NUCLEOTIDE SEQUENCE [LARGE SCALE GENOMIC DNA]</scope>
    <source>
        <strain evidence="2 3">108.79 E11</strain>
    </source>
</reference>
<keyword evidence="3" id="KW-1185">Reference proteome</keyword>
<dbReference type="AlphaFoldDB" id="A0AAV9II23"/>
<dbReference type="EMBL" id="JANCYU010000046">
    <property type="protein sequence ID" value="KAK4526979.1"/>
    <property type="molecule type" value="Genomic_DNA"/>
</dbReference>